<dbReference type="RefSeq" id="WP_390223370.1">
    <property type="nucleotide sequence ID" value="NZ_JBHTAA010000005.1"/>
</dbReference>
<keyword evidence="3" id="KW-1185">Reference proteome</keyword>
<feature type="transmembrane region" description="Helical" evidence="1">
    <location>
        <begin position="69"/>
        <end position="87"/>
    </location>
</feature>
<feature type="transmembrane region" description="Helical" evidence="1">
    <location>
        <begin position="6"/>
        <end position="25"/>
    </location>
</feature>
<comment type="caution">
    <text evidence="2">The sequence shown here is derived from an EMBL/GenBank/DDBJ whole genome shotgun (WGS) entry which is preliminary data.</text>
</comment>
<feature type="transmembrane region" description="Helical" evidence="1">
    <location>
        <begin position="37"/>
        <end position="57"/>
    </location>
</feature>
<name>A0ABD5ZFI1_9EURY</name>
<dbReference type="EMBL" id="JBHTAA010000005">
    <property type="protein sequence ID" value="MFC7204017.1"/>
    <property type="molecule type" value="Genomic_DNA"/>
</dbReference>
<keyword evidence="1" id="KW-0472">Membrane</keyword>
<feature type="transmembrane region" description="Helical" evidence="1">
    <location>
        <begin position="144"/>
        <end position="165"/>
    </location>
</feature>
<keyword evidence="1" id="KW-0812">Transmembrane</keyword>
<evidence type="ECO:0000256" key="1">
    <source>
        <dbReference type="SAM" id="Phobius"/>
    </source>
</evidence>
<organism evidence="2 3">
    <name type="scientific">Haloferax namakaokahaiae</name>
    <dbReference type="NCBI Taxonomy" id="1748331"/>
    <lineage>
        <taxon>Archaea</taxon>
        <taxon>Methanobacteriati</taxon>
        <taxon>Methanobacteriota</taxon>
        <taxon>Stenosarchaea group</taxon>
        <taxon>Halobacteria</taxon>
        <taxon>Halobacteriales</taxon>
        <taxon>Haloferacaceae</taxon>
        <taxon>Haloferax</taxon>
    </lineage>
</organism>
<dbReference type="Proteomes" id="UP001596481">
    <property type="component" value="Unassembled WGS sequence"/>
</dbReference>
<dbReference type="AlphaFoldDB" id="A0ABD5ZFI1"/>
<proteinExistence type="predicted"/>
<reference evidence="2 3" key="1">
    <citation type="journal article" date="2019" name="Int. J. Syst. Evol. Microbiol.">
        <title>The Global Catalogue of Microorganisms (GCM) 10K type strain sequencing project: providing services to taxonomists for standard genome sequencing and annotation.</title>
        <authorList>
            <consortium name="The Broad Institute Genomics Platform"/>
            <consortium name="The Broad Institute Genome Sequencing Center for Infectious Disease"/>
            <person name="Wu L."/>
            <person name="Ma J."/>
        </authorList>
    </citation>
    <scope>NUCLEOTIDE SEQUENCE [LARGE SCALE GENOMIC DNA]</scope>
    <source>
        <strain evidence="2 3">DSM 29988</strain>
    </source>
</reference>
<sequence length="201" mass="21755">MSSVNVLPLAIVMVAGPQILSSFFFATSERWKATSAAYVLGAILSISLVVTIAFLVIDGPVRQSTSSNTLDYVIVALLVVAMLNTYRTRNTAEPPKWMGKLTTATPRFSFRLGFLLLGVFPTDIITSVSVGAYLSTQNSPLTDAIPFILVTALLLALPALAVLALGKRAEERLPGIRDWMNDNSWIVNEAVLLLFIVIVLT</sequence>
<keyword evidence="1" id="KW-1133">Transmembrane helix</keyword>
<evidence type="ECO:0000313" key="3">
    <source>
        <dbReference type="Proteomes" id="UP001596481"/>
    </source>
</evidence>
<accession>A0ABD5ZFI1</accession>
<feature type="transmembrane region" description="Helical" evidence="1">
    <location>
        <begin position="108"/>
        <end position="132"/>
    </location>
</feature>
<dbReference type="InterPro" id="IPR021315">
    <property type="entry name" value="Gap/Sap"/>
</dbReference>
<evidence type="ECO:0000313" key="2">
    <source>
        <dbReference type="EMBL" id="MFC7204017.1"/>
    </source>
</evidence>
<feature type="transmembrane region" description="Helical" evidence="1">
    <location>
        <begin position="185"/>
        <end position="200"/>
    </location>
</feature>
<protein>
    <submittedName>
        <fullName evidence="2">GAP family protein</fullName>
    </submittedName>
</protein>
<gene>
    <name evidence="2" type="ORF">ACFQJC_10860</name>
</gene>
<dbReference type="Pfam" id="PF11139">
    <property type="entry name" value="SfLAP"/>
    <property type="match status" value="1"/>
</dbReference>